<evidence type="ECO:0000256" key="2">
    <source>
        <dbReference type="ARBA" id="ARBA00022448"/>
    </source>
</evidence>
<dbReference type="InterPro" id="IPR039426">
    <property type="entry name" value="TonB-dep_rcpt-like"/>
</dbReference>
<gene>
    <name evidence="13" type="ORF">GGQ90_005530</name>
</gene>
<evidence type="ECO:0000259" key="12">
    <source>
        <dbReference type="Pfam" id="PF00593"/>
    </source>
</evidence>
<keyword evidence="14" id="KW-1185">Reference proteome</keyword>
<dbReference type="PANTHER" id="PTHR32552">
    <property type="entry name" value="FERRICHROME IRON RECEPTOR-RELATED"/>
    <property type="match status" value="1"/>
</dbReference>
<evidence type="ECO:0000256" key="3">
    <source>
        <dbReference type="ARBA" id="ARBA00022452"/>
    </source>
</evidence>
<evidence type="ECO:0000256" key="1">
    <source>
        <dbReference type="ARBA" id="ARBA00004571"/>
    </source>
</evidence>
<evidence type="ECO:0000256" key="6">
    <source>
        <dbReference type="ARBA" id="ARBA00023004"/>
    </source>
</evidence>
<evidence type="ECO:0000256" key="7">
    <source>
        <dbReference type="ARBA" id="ARBA00023065"/>
    </source>
</evidence>
<dbReference type="RefSeq" id="WP_155282121.1">
    <property type="nucleotide sequence ID" value="NZ_JACIEU010000045.1"/>
</dbReference>
<dbReference type="GO" id="GO:0009279">
    <property type="term" value="C:cell outer membrane"/>
    <property type="evidence" value="ECO:0007669"/>
    <property type="project" value="UniProtKB-SubCell"/>
</dbReference>
<proteinExistence type="inferred from homology"/>
<dbReference type="CDD" id="cd01347">
    <property type="entry name" value="ligand_gated_channel"/>
    <property type="match status" value="1"/>
</dbReference>
<evidence type="ECO:0000256" key="11">
    <source>
        <dbReference type="PROSITE-ProRule" id="PRU01360"/>
    </source>
</evidence>
<dbReference type="Proteomes" id="UP000590524">
    <property type="component" value="Unassembled WGS sequence"/>
</dbReference>
<name>A0A7W6LWL8_9SPHN</name>
<comment type="caution">
    <text evidence="13">The sequence shown here is derived from an EMBL/GenBank/DDBJ whole genome shotgun (WGS) entry which is preliminary data.</text>
</comment>
<keyword evidence="13" id="KW-0675">Receptor</keyword>
<keyword evidence="5 11" id="KW-0812">Transmembrane</keyword>
<dbReference type="EMBL" id="JACIEU010000045">
    <property type="protein sequence ID" value="MBB4151716.1"/>
    <property type="molecule type" value="Genomic_DNA"/>
</dbReference>
<keyword evidence="3 11" id="KW-1134">Transmembrane beta strand</keyword>
<organism evidence="13 14">
    <name type="scientific">Sphingobium scionense</name>
    <dbReference type="NCBI Taxonomy" id="1404341"/>
    <lineage>
        <taxon>Bacteria</taxon>
        <taxon>Pseudomonadati</taxon>
        <taxon>Pseudomonadota</taxon>
        <taxon>Alphaproteobacteria</taxon>
        <taxon>Sphingomonadales</taxon>
        <taxon>Sphingomonadaceae</taxon>
        <taxon>Sphingobium</taxon>
    </lineage>
</organism>
<keyword evidence="8" id="KW-0798">TonB box</keyword>
<comment type="subcellular location">
    <subcellularLocation>
        <location evidence="1 11">Cell outer membrane</location>
        <topology evidence="1 11">Multi-pass membrane protein</topology>
    </subcellularLocation>
</comment>
<evidence type="ECO:0000256" key="8">
    <source>
        <dbReference type="ARBA" id="ARBA00023077"/>
    </source>
</evidence>
<keyword evidence="10 11" id="KW-0998">Cell outer membrane</keyword>
<dbReference type="PANTHER" id="PTHR32552:SF81">
    <property type="entry name" value="TONB-DEPENDENT OUTER MEMBRANE RECEPTOR"/>
    <property type="match status" value="1"/>
</dbReference>
<dbReference type="SUPFAM" id="SSF56935">
    <property type="entry name" value="Porins"/>
    <property type="match status" value="1"/>
</dbReference>
<dbReference type="InterPro" id="IPR036942">
    <property type="entry name" value="Beta-barrel_TonB_sf"/>
</dbReference>
<dbReference type="Pfam" id="PF00593">
    <property type="entry name" value="TonB_dep_Rec_b-barrel"/>
    <property type="match status" value="1"/>
</dbReference>
<dbReference type="InterPro" id="IPR000531">
    <property type="entry name" value="Beta-barrel_TonB"/>
</dbReference>
<comment type="similarity">
    <text evidence="11">Belongs to the TonB-dependent receptor family.</text>
</comment>
<keyword evidence="6" id="KW-0408">Iron</keyword>
<accession>A0A7W6LWL8</accession>
<evidence type="ECO:0000313" key="13">
    <source>
        <dbReference type="EMBL" id="MBB4151716.1"/>
    </source>
</evidence>
<dbReference type="AlphaFoldDB" id="A0A7W6LWL8"/>
<evidence type="ECO:0000256" key="10">
    <source>
        <dbReference type="ARBA" id="ARBA00023237"/>
    </source>
</evidence>
<evidence type="ECO:0000256" key="5">
    <source>
        <dbReference type="ARBA" id="ARBA00022692"/>
    </source>
</evidence>
<feature type="domain" description="TonB-dependent receptor-like beta-barrel" evidence="12">
    <location>
        <begin position="141"/>
        <end position="543"/>
    </location>
</feature>
<reference evidence="13 14" key="1">
    <citation type="submission" date="2020-08" db="EMBL/GenBank/DDBJ databases">
        <title>Genomic Encyclopedia of Type Strains, Phase IV (KMG-IV): sequencing the most valuable type-strain genomes for metagenomic binning, comparative biology and taxonomic classification.</title>
        <authorList>
            <person name="Goeker M."/>
        </authorList>
    </citation>
    <scope>NUCLEOTIDE SEQUENCE [LARGE SCALE GENOMIC DNA]</scope>
    <source>
        <strain evidence="13 14">DSM 19371</strain>
    </source>
</reference>
<keyword evidence="2 11" id="KW-0813">Transport</keyword>
<dbReference type="GO" id="GO:0006826">
    <property type="term" value="P:iron ion transport"/>
    <property type="evidence" value="ECO:0007669"/>
    <property type="project" value="UniProtKB-KW"/>
</dbReference>
<dbReference type="PROSITE" id="PS52016">
    <property type="entry name" value="TONB_DEPENDENT_REC_3"/>
    <property type="match status" value="1"/>
</dbReference>
<evidence type="ECO:0000313" key="14">
    <source>
        <dbReference type="Proteomes" id="UP000590524"/>
    </source>
</evidence>
<evidence type="ECO:0000256" key="9">
    <source>
        <dbReference type="ARBA" id="ARBA00023136"/>
    </source>
</evidence>
<keyword evidence="7" id="KW-0406">Ion transport</keyword>
<sequence>MLRGPQGTTFGRNATGGLINVITPDPSFDFRGKASLRVGRMRREAGDYDARLYVTGPISEKAAIDLSGLFRKNDGYIDDLVRGGTLGDQRVIDLRSKVLFKPADNFKVVLTGEFFDQQSTTNSPQPVDGNTAGRRFPGVILPTGPWQASLAEAPVLNLRRWTFALHTKLELVAVNLETTSGFLNLRWTQITDSDASNLRLGNFPAIFRSESGSQEIKLSSSNPGPFQWLVGGYFYQFGGSSFLQPWTAANPTLPLAGPTLEPDLGGRSFAGFADATYEATPGLFVNLGGRYTTEKREFSQTVNGTLVVNDVDRTFNKFNYKVGLRYEISNTTNVYASWSTAFKSGVYNMASTRNVPVEPEEIKAAEFGIKSDPLNWLRVNLATYYYDYKNLQLQSKDSLGAGYILQNAANAEIYGGELELTVAPTRDLKLRGALAYTHARYKDFTAAQGFLPRADGGNTVVTLDASGNVMTRAPKWSGNVGFDCGHDLGGGRLSINGNLSFSSRLYYDFANIFSQGAYTLSNMSIGWTPESEKWKVSLWATNLTNEKVFQTMRPGALSTDGFYEQPRKIGGTVEVRF</sequence>
<dbReference type="Gene3D" id="2.40.170.20">
    <property type="entry name" value="TonB-dependent receptor, beta-barrel domain"/>
    <property type="match status" value="1"/>
</dbReference>
<keyword evidence="9 11" id="KW-0472">Membrane</keyword>
<keyword evidence="4" id="KW-0410">Iron transport</keyword>
<protein>
    <submittedName>
        <fullName evidence="13">Iron complex outermembrane receptor protein</fullName>
    </submittedName>
</protein>
<evidence type="ECO:0000256" key="4">
    <source>
        <dbReference type="ARBA" id="ARBA00022496"/>
    </source>
</evidence>